<dbReference type="EMBL" id="CP037423">
    <property type="protein sequence ID" value="QDV41634.1"/>
    <property type="molecule type" value="Genomic_DNA"/>
</dbReference>
<dbReference type="Proteomes" id="UP000319004">
    <property type="component" value="Chromosome"/>
</dbReference>
<gene>
    <name evidence="2" type="ORF">Enr13x_14770</name>
</gene>
<reference evidence="2 3" key="1">
    <citation type="submission" date="2019-03" db="EMBL/GenBank/DDBJ databases">
        <title>Deep-cultivation of Planctomycetes and their phenomic and genomic characterization uncovers novel biology.</title>
        <authorList>
            <person name="Wiegand S."/>
            <person name="Jogler M."/>
            <person name="Boedeker C."/>
            <person name="Pinto D."/>
            <person name="Vollmers J."/>
            <person name="Rivas-Marin E."/>
            <person name="Kohn T."/>
            <person name="Peeters S.H."/>
            <person name="Heuer A."/>
            <person name="Rast P."/>
            <person name="Oberbeckmann S."/>
            <person name="Bunk B."/>
            <person name="Jeske O."/>
            <person name="Meyerdierks A."/>
            <person name="Storesund J.E."/>
            <person name="Kallscheuer N."/>
            <person name="Luecker S."/>
            <person name="Lage O.M."/>
            <person name="Pohl T."/>
            <person name="Merkel B.J."/>
            <person name="Hornburger P."/>
            <person name="Mueller R.-W."/>
            <person name="Bruemmer F."/>
            <person name="Labrenz M."/>
            <person name="Spormann A.M."/>
            <person name="Op den Camp H."/>
            <person name="Overmann J."/>
            <person name="Amann R."/>
            <person name="Jetten M.S.M."/>
            <person name="Mascher T."/>
            <person name="Medema M.H."/>
            <person name="Devos D.P."/>
            <person name="Kaster A.-K."/>
            <person name="Ovreas L."/>
            <person name="Rohde M."/>
            <person name="Galperin M.Y."/>
            <person name="Jogler C."/>
        </authorList>
    </citation>
    <scope>NUCLEOTIDE SEQUENCE [LARGE SCALE GENOMIC DNA]</scope>
    <source>
        <strain evidence="2 3">Enr13</strain>
    </source>
</reference>
<dbReference type="Gene3D" id="3.20.20.80">
    <property type="entry name" value="Glycosidases"/>
    <property type="match status" value="1"/>
</dbReference>
<keyword evidence="3" id="KW-1185">Reference proteome</keyword>
<dbReference type="KEGG" id="snep:Enr13x_14770"/>
<dbReference type="RefSeq" id="WP_145385330.1">
    <property type="nucleotide sequence ID" value="NZ_CP037423.1"/>
</dbReference>
<accession>A0A518HLA8</accession>
<dbReference type="SUPFAM" id="SSF51445">
    <property type="entry name" value="(Trans)glycosidases"/>
    <property type="match status" value="1"/>
</dbReference>
<dbReference type="Pfam" id="PF18989">
    <property type="entry name" value="DUF5722"/>
    <property type="match status" value="1"/>
</dbReference>
<evidence type="ECO:0000259" key="1">
    <source>
        <dbReference type="Pfam" id="PF18989"/>
    </source>
</evidence>
<dbReference type="OrthoDB" id="175224at2"/>
<dbReference type="InterPro" id="IPR043780">
    <property type="entry name" value="DUF5722"/>
</dbReference>
<feature type="domain" description="DUF5722" evidence="1">
    <location>
        <begin position="326"/>
        <end position="709"/>
    </location>
</feature>
<evidence type="ECO:0000313" key="2">
    <source>
        <dbReference type="EMBL" id="QDV41634.1"/>
    </source>
</evidence>
<evidence type="ECO:0000313" key="3">
    <source>
        <dbReference type="Proteomes" id="UP000319004"/>
    </source>
</evidence>
<proteinExistence type="predicted"/>
<dbReference type="AlphaFoldDB" id="A0A518HLA8"/>
<dbReference type="InterPro" id="IPR017853">
    <property type="entry name" value="GH"/>
</dbReference>
<protein>
    <recommendedName>
        <fullName evidence="1">DUF5722 domain-containing protein</fullName>
    </recommendedName>
</protein>
<organism evidence="2 3">
    <name type="scientific">Stieleria neptunia</name>
    <dbReference type="NCBI Taxonomy" id="2527979"/>
    <lineage>
        <taxon>Bacteria</taxon>
        <taxon>Pseudomonadati</taxon>
        <taxon>Planctomycetota</taxon>
        <taxon>Planctomycetia</taxon>
        <taxon>Pirellulales</taxon>
        <taxon>Pirellulaceae</taxon>
        <taxon>Stieleria</taxon>
    </lineage>
</organism>
<sequence length="718" mass="80935">MFRTFVLTSWLVISPLGFVPCPANEGGQNEIGSTTIRDEYRLDWSGVGDRANQLRVSQRDGVVSFLTLGNDPFFYFQLPPLPTAERDWILELEYFCTDGIRGIEWRSGRGIHRPAATALPKMPSAEGWTKYAFALNELPPDVIGGDAEVPVRIDWGSRSGIQLQVRGIVVRPMNDSELRQREEAAQRTSQKTALAERINDYRSRRWPAKIDSIEFDGERIQVAGTFSPSTAIRSAFLIARHPDSVSADPPTTEELAQRWPVTIDRAGRRVTARIVSPVGSSWLDAGVRFQLFQQSDDAATSTPPTAISAARYLDWNPDADVRPTKTLSAAKGLTCITSRFSPDQLRALGIQHASVNIVVSGLVSETARPGWEPFEFNGRTWWSNQPRLRHQDRDIRTATDAGAVVAGILLIPTSSRGPSPIAHPESTDAGTYAMPNLTDRQAVARYCAALHVLGQRYSGNDSAHGRVDHWIVHNEVDYGWQWTNMGEQPVEVFMDHYVRSMRLVDAATRRFNPHARAFISLTHRWNTTDNQHWKTYAPKELLERLIQDSRLEGDFPWGVAYHPYPQSLWKADFWNDTHVSDDFETRLITIKNLQVLDRFMHLPSSRTVDGRLRPVICSEQGFHADEDDPQQLRTQAAALLLTWKKLRQCPSIIAFDYHRPSDHPNEGGLRLGLRGLPTPTHPLGAEKPAWDVFSAIGTDREAEMIRRYQPEWKGDVGE</sequence>
<name>A0A518HLA8_9BACT</name>